<protein>
    <submittedName>
        <fullName>Malonate decarboxylase beta subunit</fullName>
    </submittedName>
</protein>
<name>Q9R4U8_ACICA</name>
<organism>
    <name type="scientific">Acinetobacter calcoaceticus</name>
    <dbReference type="NCBI Taxonomy" id="471"/>
    <lineage>
        <taxon>Bacteria</taxon>
        <taxon>Pseudomonadati</taxon>
        <taxon>Pseudomonadota</taxon>
        <taxon>Gammaproteobacteria</taxon>
        <taxon>Moraxellales</taxon>
        <taxon>Moraxellaceae</taxon>
        <taxon>Acinetobacter</taxon>
        <taxon>Acinetobacter calcoaceticus/baumannii complex</taxon>
    </lineage>
</organism>
<reference key="1">
    <citation type="journal article" date="1994" name="J. Biol. Chem.">
        <title>Purification and properties of a novel type of malonate decarboxylase from Acinetobacter calcoaceticus.</title>
        <authorList>
            <person name="Kim Y.S."/>
            <person name="Byun H.S."/>
        </authorList>
    </citation>
    <scope>PROTEIN SEQUENCE</scope>
</reference>
<sequence>MDLVMLKNSFYEKTA</sequence>
<accession>Q9R4U8</accession>
<proteinExistence type="evidence at protein level"/>
<keyword id="KW-0903">Direct protein sequencing</keyword>